<dbReference type="Gene3D" id="2.60.210.10">
    <property type="entry name" value="Apoptosis, Tumor Necrosis Factor Receptor Associated Protein 2, Chain A"/>
    <property type="match status" value="2"/>
</dbReference>
<protein>
    <recommendedName>
        <fullName evidence="1">MATH domain-containing protein</fullName>
    </recommendedName>
</protein>
<evidence type="ECO:0000313" key="4">
    <source>
        <dbReference type="EMBL" id="KAL3091831.1"/>
    </source>
</evidence>
<dbReference type="Pfam" id="PF22486">
    <property type="entry name" value="MATH_2"/>
    <property type="match status" value="2"/>
</dbReference>
<evidence type="ECO:0000313" key="2">
    <source>
        <dbReference type="EMBL" id="KAL3070831.1"/>
    </source>
</evidence>
<evidence type="ECO:0000259" key="1">
    <source>
        <dbReference type="PROSITE" id="PS50144"/>
    </source>
</evidence>
<dbReference type="AlphaFoldDB" id="A0ABD2HW01"/>
<sequence length="270" mass="31294">MATIKRKKESNEKWLGFSLLCYVSEEDRNWSHRCSSATFRIVSQKNGTEDLIGTYNERIFNKYSSNYFGFNYFISFSKLMDASKGLYNKDEDKVKLAIDVIVEEPKTEKFISDPNKSNGTLSMEIEKLSEYVREIEGSERKSEAFHIKGMPWKMMAQIVINYENNEKLLSIFLLFDGSEKGAHECSATLRIVAQMNGVEDFTEEFDETVFNAKSRGFWNRIISFAELMKPSKGLYNKEEDKVTLAIDLTSRIFSFQPEQTFCANRQAEIF</sequence>
<gene>
    <name evidence="4" type="ORF">niasHS_004547</name>
    <name evidence="3" type="ORF">niasHS_011870</name>
    <name evidence="2" type="ORF">niasHS_015613</name>
</gene>
<dbReference type="EMBL" id="JBICCN010000124">
    <property type="protein sequence ID" value="KAL3091831.1"/>
    <property type="molecule type" value="Genomic_DNA"/>
</dbReference>
<dbReference type="EMBL" id="JBICCN010000404">
    <property type="protein sequence ID" value="KAL3070831.1"/>
    <property type="molecule type" value="Genomic_DNA"/>
</dbReference>
<accession>A0ABD2HW01</accession>
<reference evidence="2 5" key="1">
    <citation type="submission" date="2024-10" db="EMBL/GenBank/DDBJ databases">
        <authorList>
            <person name="Kim D."/>
        </authorList>
    </citation>
    <scope>NUCLEOTIDE SEQUENCE [LARGE SCALE GENOMIC DNA]</scope>
    <source>
        <strain evidence="2">Taebaek</strain>
    </source>
</reference>
<feature type="domain" description="MATH" evidence="1">
    <location>
        <begin position="118"/>
        <end position="248"/>
    </location>
</feature>
<dbReference type="PROSITE" id="PS50144">
    <property type="entry name" value="MATH"/>
    <property type="match status" value="1"/>
</dbReference>
<comment type="caution">
    <text evidence="2">The sequence shown here is derived from an EMBL/GenBank/DDBJ whole genome shotgun (WGS) entry which is preliminary data.</text>
</comment>
<name>A0ABD2HW01_HETSC</name>
<dbReference type="PANTHER" id="PTHR46162">
    <property type="entry name" value="TRAF-LIKE FAMILY PROTEIN"/>
    <property type="match status" value="1"/>
</dbReference>
<evidence type="ECO:0000313" key="5">
    <source>
        <dbReference type="Proteomes" id="UP001620645"/>
    </source>
</evidence>
<dbReference type="InterPro" id="IPR002083">
    <property type="entry name" value="MATH/TRAF_dom"/>
</dbReference>
<dbReference type="InterPro" id="IPR008974">
    <property type="entry name" value="TRAF-like"/>
</dbReference>
<dbReference type="EMBL" id="JBICCN010000264">
    <property type="protein sequence ID" value="KAL3081785.1"/>
    <property type="molecule type" value="Genomic_DNA"/>
</dbReference>
<dbReference type="SUPFAM" id="SSF49599">
    <property type="entry name" value="TRAF domain-like"/>
    <property type="match status" value="2"/>
</dbReference>
<dbReference type="PANTHER" id="PTHR46162:SF2">
    <property type="entry name" value="ANKYRIN REPEAT-CONTAINING PROTEIN-RELATED"/>
    <property type="match status" value="1"/>
</dbReference>
<organism evidence="2 5">
    <name type="scientific">Heterodera schachtii</name>
    <name type="common">Sugarbeet cyst nematode worm</name>
    <name type="synonym">Tylenchus schachtii</name>
    <dbReference type="NCBI Taxonomy" id="97005"/>
    <lineage>
        <taxon>Eukaryota</taxon>
        <taxon>Metazoa</taxon>
        <taxon>Ecdysozoa</taxon>
        <taxon>Nematoda</taxon>
        <taxon>Chromadorea</taxon>
        <taxon>Rhabditida</taxon>
        <taxon>Tylenchina</taxon>
        <taxon>Tylenchomorpha</taxon>
        <taxon>Tylenchoidea</taxon>
        <taxon>Heteroderidae</taxon>
        <taxon>Heteroderinae</taxon>
        <taxon>Heterodera</taxon>
    </lineage>
</organism>
<keyword evidence="5" id="KW-1185">Reference proteome</keyword>
<proteinExistence type="predicted"/>
<dbReference type="CDD" id="cd00121">
    <property type="entry name" value="MATH"/>
    <property type="match status" value="1"/>
</dbReference>
<dbReference type="Proteomes" id="UP001620645">
    <property type="component" value="Unassembled WGS sequence"/>
</dbReference>
<evidence type="ECO:0000313" key="3">
    <source>
        <dbReference type="EMBL" id="KAL3081785.1"/>
    </source>
</evidence>